<gene>
    <name evidence="1" type="ORF">HMPREF1536_04536</name>
</gene>
<protein>
    <submittedName>
        <fullName evidence="1">Uncharacterized protein</fullName>
    </submittedName>
</protein>
<keyword evidence="2" id="KW-1185">Reference proteome</keyword>
<dbReference type="RefSeq" id="WP_028728982.1">
    <property type="nucleotide sequence ID" value="NZ_KE386763.1"/>
</dbReference>
<reference evidence="1 2" key="1">
    <citation type="submission" date="2013-04" db="EMBL/GenBank/DDBJ databases">
        <title>The Genome Sequence of Parabacteroides gordonii DSM 23371.</title>
        <authorList>
            <consortium name="The Broad Institute Genomics Platform"/>
            <person name="Earl A."/>
            <person name="Ward D."/>
            <person name="Feldgarden M."/>
            <person name="Gevers D."/>
            <person name="Martens E."/>
            <person name="Sakamoto M."/>
            <person name="Benno Y."/>
            <person name="Suzuki N."/>
            <person name="Matsunaga N."/>
            <person name="Koshihara K."/>
            <person name="Seki M."/>
            <person name="Komiya H."/>
            <person name="Walker B."/>
            <person name="Young S."/>
            <person name="Zeng Q."/>
            <person name="Gargeya S."/>
            <person name="Fitzgerald M."/>
            <person name="Haas B."/>
            <person name="Abouelleil A."/>
            <person name="Allen A.W."/>
            <person name="Alvarado L."/>
            <person name="Arachchi H.M."/>
            <person name="Berlin A.M."/>
            <person name="Chapman S.B."/>
            <person name="Gainer-Dewar J."/>
            <person name="Goldberg J."/>
            <person name="Griggs A."/>
            <person name="Gujja S."/>
            <person name="Hansen M."/>
            <person name="Howarth C."/>
            <person name="Imamovic A."/>
            <person name="Ireland A."/>
            <person name="Larimer J."/>
            <person name="McCowan C."/>
            <person name="Murphy C."/>
            <person name="Pearson M."/>
            <person name="Poon T.W."/>
            <person name="Priest M."/>
            <person name="Roberts A."/>
            <person name="Saif S."/>
            <person name="Shea T."/>
            <person name="Sisk P."/>
            <person name="Sykes S."/>
            <person name="Wortman J."/>
            <person name="Nusbaum C."/>
            <person name="Birren B."/>
        </authorList>
    </citation>
    <scope>NUCLEOTIDE SEQUENCE [LARGE SCALE GENOMIC DNA]</scope>
    <source>
        <strain evidence="1 2">MS-1</strain>
    </source>
</reference>
<proteinExistence type="predicted"/>
<comment type="caution">
    <text evidence="1">The sequence shown here is derived from an EMBL/GenBank/DDBJ whole genome shotgun (WGS) entry which is preliminary data.</text>
</comment>
<dbReference type="Proteomes" id="UP000033035">
    <property type="component" value="Unassembled WGS sequence"/>
</dbReference>
<dbReference type="STRING" id="1203610.HMPREF1536_04536"/>
<evidence type="ECO:0000313" key="2">
    <source>
        <dbReference type="Proteomes" id="UP000033035"/>
    </source>
</evidence>
<dbReference type="PATRIC" id="fig|1203610.3.peg.4624"/>
<accession>A0A0F5IWF2</accession>
<sequence>MRIIKNRNNDGRPKLPLTEKKGYKVTVKFATSEYYALKSKAKEAGMNLSMFIRNALQGCEIRQRFSAEQLRYILQLTGMANNLNQIARKANAGGYTNARSEYLNLAMRIDTLLTTMEDDC</sequence>
<dbReference type="Pfam" id="PF21983">
    <property type="entry name" value="NikA-like"/>
    <property type="match status" value="1"/>
</dbReference>
<evidence type="ECO:0000313" key="1">
    <source>
        <dbReference type="EMBL" id="KKB49472.1"/>
    </source>
</evidence>
<organism evidence="1 2">
    <name type="scientific">Parabacteroides gordonii MS-1 = DSM 23371</name>
    <dbReference type="NCBI Taxonomy" id="1203610"/>
    <lineage>
        <taxon>Bacteria</taxon>
        <taxon>Pseudomonadati</taxon>
        <taxon>Bacteroidota</taxon>
        <taxon>Bacteroidia</taxon>
        <taxon>Bacteroidales</taxon>
        <taxon>Tannerellaceae</taxon>
        <taxon>Parabacteroides</taxon>
    </lineage>
</organism>
<name>A0A0F5IWF2_9BACT</name>
<dbReference type="AlphaFoldDB" id="A0A0F5IWF2"/>
<dbReference type="InterPro" id="IPR053842">
    <property type="entry name" value="NikA-like"/>
</dbReference>
<dbReference type="HOGENOM" id="CLU_096411_3_2_10"/>
<dbReference type="EMBL" id="AQHW01000025">
    <property type="protein sequence ID" value="KKB49472.1"/>
    <property type="molecule type" value="Genomic_DNA"/>
</dbReference>